<keyword evidence="2" id="KW-1133">Transmembrane helix</keyword>
<proteinExistence type="inferred from homology"/>
<keyword evidence="2" id="KW-0472">Membrane</keyword>
<evidence type="ECO:0000313" key="5">
    <source>
        <dbReference type="Proteomes" id="UP001050975"/>
    </source>
</evidence>
<dbReference type="InterPro" id="IPR000719">
    <property type="entry name" value="Prot_kinase_dom"/>
</dbReference>
<feature type="transmembrane region" description="Helical" evidence="2">
    <location>
        <begin position="12"/>
        <end position="31"/>
    </location>
</feature>
<dbReference type="AlphaFoldDB" id="A0AAV3XEN4"/>
<protein>
    <recommendedName>
        <fullName evidence="3">Protein kinase domain-containing protein</fullName>
    </recommendedName>
</protein>
<dbReference type="PROSITE" id="PS50011">
    <property type="entry name" value="PROTEIN_KINASE_DOM"/>
    <property type="match status" value="1"/>
</dbReference>
<comment type="similarity">
    <text evidence="1">Belongs to the protein kinase superfamily. ADCK protein kinase family.</text>
</comment>
<dbReference type="Proteomes" id="UP001050975">
    <property type="component" value="Unassembled WGS sequence"/>
</dbReference>
<dbReference type="InterPro" id="IPR004147">
    <property type="entry name" value="ABC1_dom"/>
</dbReference>
<dbReference type="RefSeq" id="WP_226585626.1">
    <property type="nucleotide sequence ID" value="NZ_BLAY01000078.1"/>
</dbReference>
<name>A0AAV3XEN4_9CYAN</name>
<keyword evidence="2" id="KW-0812">Transmembrane</keyword>
<dbReference type="EMBL" id="BLAY01000078">
    <property type="protein sequence ID" value="GET39928.1"/>
    <property type="molecule type" value="Genomic_DNA"/>
</dbReference>
<evidence type="ECO:0000259" key="3">
    <source>
        <dbReference type="PROSITE" id="PS50011"/>
    </source>
</evidence>
<dbReference type="GO" id="GO:0004672">
    <property type="term" value="F:protein kinase activity"/>
    <property type="evidence" value="ECO:0007669"/>
    <property type="project" value="InterPro"/>
</dbReference>
<dbReference type="CDD" id="cd05121">
    <property type="entry name" value="ABC1_ADCK3-like"/>
    <property type="match status" value="1"/>
</dbReference>
<dbReference type="PANTHER" id="PTHR10566">
    <property type="entry name" value="CHAPERONE-ACTIVITY OF BC1 COMPLEX CABC1 -RELATED"/>
    <property type="match status" value="1"/>
</dbReference>
<dbReference type="PANTHER" id="PTHR10566:SF128">
    <property type="entry name" value="UBIB DOMAIN CONTAINING KINASE"/>
    <property type="match status" value="1"/>
</dbReference>
<evidence type="ECO:0000256" key="1">
    <source>
        <dbReference type="ARBA" id="ARBA00009670"/>
    </source>
</evidence>
<reference evidence="4" key="1">
    <citation type="submission" date="2019-10" db="EMBL/GenBank/DDBJ databases">
        <title>Draft genome sequece of Microseira wollei NIES-4236.</title>
        <authorList>
            <person name="Yamaguchi H."/>
            <person name="Suzuki S."/>
            <person name="Kawachi M."/>
        </authorList>
    </citation>
    <scope>NUCLEOTIDE SEQUENCE</scope>
    <source>
        <strain evidence="4">NIES-4236</strain>
    </source>
</reference>
<accession>A0AAV3XEN4</accession>
<evidence type="ECO:0000256" key="2">
    <source>
        <dbReference type="SAM" id="Phobius"/>
    </source>
</evidence>
<sequence>MTNYSQQPRKLWARRLTILNTFLSFSILLVWDGLTGRIAQNQARRGSALRNQLIQLGPTFIKLGQLLSCRPDLIPPIYLNSLANLQDQLPPFPNQEAYQLIEEELGCSYDQIYAELTPEPVAAASLGQVYKGKLKTGEIVAVKVQRPNLIDRIALDIYLLRQLAAWAQKNIPFIHSDLVALSDELATRLFEEMDYIQEGRNAEKFAQLYGDLNHIYVPRIYFEYTSRRVLTMEWINGIKLTSTQEIRAQGLDPNNLIAVGFKCSLRQLLEGGFFHADPHPGNALVTPDGKLAYLDFGMMSEVSPETSDRLIVSLLHMIAGDFEGLAKDYILLGFLPPQTDITPLIPKLAQVFGNIREASVAEFGFKQSFERLSELMYQYPFQAPTYYLMIFRCFATLEGIALKVNPKFQTFKLGYPYIAQWMLTKGTPTLRNSLTNFLFKNRTIQWQQVSDLLQNARSSDDCDFNQLLGGSLEFLYSPQGEFLRHALVDEIVTDLELLLQKTFGKVMTWVGLTVTHLPLSTRESLSLDKLQQLVDIIQQTPAFELTSFSEIFPLLFKEETQRLGQEIASELGQRLWERLMSDPLSIFKLKVSL</sequence>
<dbReference type="SUPFAM" id="SSF56112">
    <property type="entry name" value="Protein kinase-like (PK-like)"/>
    <property type="match status" value="1"/>
</dbReference>
<dbReference type="InterPro" id="IPR050154">
    <property type="entry name" value="UbiB_kinase"/>
</dbReference>
<feature type="domain" description="Protein kinase" evidence="3">
    <location>
        <begin position="115"/>
        <end position="444"/>
    </location>
</feature>
<evidence type="ECO:0000313" key="4">
    <source>
        <dbReference type="EMBL" id="GET39928.1"/>
    </source>
</evidence>
<keyword evidence="5" id="KW-1185">Reference proteome</keyword>
<dbReference type="InterPro" id="IPR011009">
    <property type="entry name" value="Kinase-like_dom_sf"/>
</dbReference>
<organism evidence="4 5">
    <name type="scientific">Microseira wollei NIES-4236</name>
    <dbReference type="NCBI Taxonomy" id="2530354"/>
    <lineage>
        <taxon>Bacteria</taxon>
        <taxon>Bacillati</taxon>
        <taxon>Cyanobacteriota</taxon>
        <taxon>Cyanophyceae</taxon>
        <taxon>Oscillatoriophycideae</taxon>
        <taxon>Aerosakkonematales</taxon>
        <taxon>Aerosakkonemataceae</taxon>
        <taxon>Microseira</taxon>
    </lineage>
</organism>
<dbReference type="GO" id="GO:0005524">
    <property type="term" value="F:ATP binding"/>
    <property type="evidence" value="ECO:0007669"/>
    <property type="project" value="InterPro"/>
</dbReference>
<dbReference type="Pfam" id="PF03109">
    <property type="entry name" value="ABC1"/>
    <property type="match status" value="1"/>
</dbReference>
<dbReference type="Gene3D" id="1.10.510.10">
    <property type="entry name" value="Transferase(Phosphotransferase) domain 1"/>
    <property type="match status" value="1"/>
</dbReference>
<comment type="caution">
    <text evidence="4">The sequence shown here is derived from an EMBL/GenBank/DDBJ whole genome shotgun (WGS) entry which is preliminary data.</text>
</comment>
<gene>
    <name evidence="4" type="ORF">MiSe_47000</name>
</gene>